<dbReference type="RefSeq" id="WP_144910214.1">
    <property type="nucleotide sequence ID" value="NZ_VLLI01000002.1"/>
</dbReference>
<name>A0A562UCD0_9SPHI</name>
<dbReference type="AlphaFoldDB" id="A0A562UCD0"/>
<gene>
    <name evidence="1" type="ORF">JN11_01015</name>
</gene>
<dbReference type="Proteomes" id="UP000317010">
    <property type="component" value="Unassembled WGS sequence"/>
</dbReference>
<reference evidence="1 2" key="1">
    <citation type="submission" date="2019-07" db="EMBL/GenBank/DDBJ databases">
        <title>Genomic Encyclopedia of Archaeal and Bacterial Type Strains, Phase II (KMG-II): from individual species to whole genera.</title>
        <authorList>
            <person name="Goeker M."/>
        </authorList>
    </citation>
    <scope>NUCLEOTIDE SEQUENCE [LARGE SCALE GENOMIC DNA]</scope>
    <source>
        <strain evidence="1 2">ATCC BAA-1854</strain>
    </source>
</reference>
<keyword evidence="2" id="KW-1185">Reference proteome</keyword>
<protein>
    <submittedName>
        <fullName evidence="1">Uncharacterized protein</fullName>
    </submittedName>
</protein>
<comment type="caution">
    <text evidence="1">The sequence shown here is derived from an EMBL/GenBank/DDBJ whole genome shotgun (WGS) entry which is preliminary data.</text>
</comment>
<evidence type="ECO:0000313" key="1">
    <source>
        <dbReference type="EMBL" id="TWJ03472.1"/>
    </source>
</evidence>
<dbReference type="EMBL" id="VLLI01000002">
    <property type="protein sequence ID" value="TWJ03472.1"/>
    <property type="molecule type" value="Genomic_DNA"/>
</dbReference>
<sequence>MKKIIGLLLLFIVVKASAQQAVLFKMKYLPQRTYNVVIGMKANINGDVSGNQEVLDKLQEQGITMPAVIIMSVNTIGATKTGVLAADNSFPMMTTYHEEHPSITVNGKDAPIPIPQKPAVTIYAHVLPDGKIKGDSVTGKKNDTSGKIAAKMLSSFQKHIKFPDYPLHVGDSFTQDLPFNMPMNMSNVNSKAVYTLVSIADGKAYFDMTQTIDMKVDVKQTQLTIAGRGTGKMVFSIKDSFPLSYNTTINMTVNGNISTLTLKGTAVMNLDIKNDIK</sequence>
<dbReference type="OrthoDB" id="1376102at2"/>
<evidence type="ECO:0000313" key="2">
    <source>
        <dbReference type="Proteomes" id="UP000317010"/>
    </source>
</evidence>
<organism evidence="1 2">
    <name type="scientific">Mucilaginibacter frigoritolerans</name>
    <dbReference type="NCBI Taxonomy" id="652788"/>
    <lineage>
        <taxon>Bacteria</taxon>
        <taxon>Pseudomonadati</taxon>
        <taxon>Bacteroidota</taxon>
        <taxon>Sphingobacteriia</taxon>
        <taxon>Sphingobacteriales</taxon>
        <taxon>Sphingobacteriaceae</taxon>
        <taxon>Mucilaginibacter</taxon>
    </lineage>
</organism>
<proteinExistence type="predicted"/>
<accession>A0A562UCD0</accession>